<dbReference type="SUPFAM" id="SSF109604">
    <property type="entry name" value="HD-domain/PDEase-like"/>
    <property type="match status" value="1"/>
</dbReference>
<feature type="domain" description="HD/PDEase" evidence="2">
    <location>
        <begin position="78"/>
        <end position="212"/>
    </location>
</feature>
<dbReference type="GO" id="GO:0006203">
    <property type="term" value="P:dGTP catabolic process"/>
    <property type="evidence" value="ECO:0007669"/>
    <property type="project" value="TreeGrafter"/>
</dbReference>
<dbReference type="PANTHER" id="PTHR11373">
    <property type="entry name" value="DEOXYNUCLEOSIDE TRIPHOSPHATE TRIPHOSPHOHYDROLASE"/>
    <property type="match status" value="1"/>
</dbReference>
<evidence type="ECO:0000256" key="1">
    <source>
        <dbReference type="SAM" id="MobiDB-lite"/>
    </source>
</evidence>
<dbReference type="CDD" id="cd00077">
    <property type="entry name" value="HDc"/>
    <property type="match status" value="1"/>
</dbReference>
<sequence length="470" mass="52346">MLGQRRAQLDTGAGGGVHSLPMRPSAPHPPHEFEVVRDPLWNTIRVDPTALRIIDTPEFQRLRYIRQLGLAYLVYPGANHTRFDHALGVYHLARWALAILGERGELREVDPVDCTLVPFAGLLHDIGHYPFSHALEELDEGRVPGHHEALTARFLAAPGIHEALEALAPDAPARIEAMIRARSASPLQGLVSGSLDLDKIEYLRRDARFTGVPYGEVDVDRLLHALTLLRDPETGQLQVGVHEKGLSALESLLFAKYQMFRNVYWHHAVRAATALYKRLVQDAVDGGVVRPDELVGQADERLLALLEVRAGVSDDPAARRVAERWIPGVRDRRLPKRALELPGEALRGLPAEEWLYEEAALRHALELRLAQELELPHGGVFVDYPEKPRMLGLELLLLRRDGAVQRLEDEGRSGLIDLPRVADELYYTARAFRIFTTERRQISADSILPLLALGAGALRERLAAPAPLLG</sequence>
<evidence type="ECO:0000259" key="2">
    <source>
        <dbReference type="SMART" id="SM00471"/>
    </source>
</evidence>
<dbReference type="SMART" id="SM00471">
    <property type="entry name" value="HDc"/>
    <property type="match status" value="1"/>
</dbReference>
<keyword evidence="3" id="KW-0378">Hydrolase</keyword>
<dbReference type="InterPro" id="IPR006674">
    <property type="entry name" value="HD_domain"/>
</dbReference>
<dbReference type="AlphaFoldDB" id="A0A6J4K4I6"/>
<evidence type="ECO:0000313" key="3">
    <source>
        <dbReference type="EMBL" id="CAA9295015.1"/>
    </source>
</evidence>
<reference evidence="3" key="1">
    <citation type="submission" date="2020-02" db="EMBL/GenBank/DDBJ databases">
        <authorList>
            <person name="Meier V. D."/>
        </authorList>
    </citation>
    <scope>NUCLEOTIDE SEQUENCE</scope>
    <source>
        <strain evidence="3">AVDCRST_MAG68</strain>
    </source>
</reference>
<gene>
    <name evidence="3" type="ORF">AVDCRST_MAG68-1779</name>
</gene>
<feature type="region of interest" description="Disordered" evidence="1">
    <location>
        <begin position="1"/>
        <end position="25"/>
    </location>
</feature>
<proteinExistence type="predicted"/>
<dbReference type="EMBL" id="CADCTW010000001">
    <property type="protein sequence ID" value="CAA9295015.1"/>
    <property type="molecule type" value="Genomic_DNA"/>
</dbReference>
<dbReference type="Pfam" id="PF19276">
    <property type="entry name" value="HD_assoc_2"/>
    <property type="match status" value="1"/>
</dbReference>
<dbReference type="PANTHER" id="PTHR11373:SF4">
    <property type="entry name" value="DEOXYNUCLEOSIDE TRIPHOSPHATE TRIPHOSPHOHYDROLASE SAMHD1"/>
    <property type="match status" value="1"/>
</dbReference>
<dbReference type="InterPro" id="IPR050135">
    <property type="entry name" value="dGTPase-like"/>
</dbReference>
<accession>A0A6J4K4I6</accession>
<dbReference type="Gene3D" id="1.10.3210.10">
    <property type="entry name" value="Hypothetical protein af1432"/>
    <property type="match status" value="1"/>
</dbReference>
<dbReference type="InterPro" id="IPR003607">
    <property type="entry name" value="HD/PDEase_dom"/>
</dbReference>
<name>A0A6J4K4I6_9BACT</name>
<dbReference type="Pfam" id="PF01966">
    <property type="entry name" value="HD"/>
    <property type="match status" value="1"/>
</dbReference>
<dbReference type="GO" id="GO:0008832">
    <property type="term" value="F:dGTPase activity"/>
    <property type="evidence" value="ECO:0007669"/>
    <property type="project" value="TreeGrafter"/>
</dbReference>
<organism evidence="3">
    <name type="scientific">uncultured Gemmatimonadota bacterium</name>
    <dbReference type="NCBI Taxonomy" id="203437"/>
    <lineage>
        <taxon>Bacteria</taxon>
        <taxon>Pseudomonadati</taxon>
        <taxon>Gemmatimonadota</taxon>
        <taxon>environmental samples</taxon>
    </lineage>
</organism>
<protein>
    <submittedName>
        <fullName evidence="3">DNTP triphosphohydrolase, broad substrate specificity</fullName>
    </submittedName>
</protein>
<dbReference type="InterPro" id="IPR045509">
    <property type="entry name" value="HD_assoc_2"/>
</dbReference>